<name>A0ABP8RA97_9MYCO</name>
<accession>A0ABP8RA97</accession>
<dbReference type="InterPro" id="IPR019587">
    <property type="entry name" value="Polyketide_cyclase/dehydratase"/>
</dbReference>
<dbReference type="InterPro" id="IPR023393">
    <property type="entry name" value="START-like_dom_sf"/>
</dbReference>
<dbReference type="SUPFAM" id="SSF55961">
    <property type="entry name" value="Bet v1-like"/>
    <property type="match status" value="1"/>
</dbReference>
<keyword evidence="2" id="KW-1185">Reference proteome</keyword>
<sequence>MGCVEWTGARYADKPTVEASTWIDADPARVWSLVSDIKLMPTLSNELQAVEWAEGADGPRVGARFLGHNEHDAFGQWTTTSQIVACDEPREFAWAVGEPDNPAAMWRFRLNSRDGGTALSYWMQMGPGRSGLSVAIESMPDKEQKIVFVRMREFEAAIGKTLAAIKRLAEHGVR</sequence>
<dbReference type="Proteomes" id="UP001501417">
    <property type="component" value="Unassembled WGS sequence"/>
</dbReference>
<gene>
    <name evidence="1" type="ORF">GCM10023161_02360</name>
</gene>
<dbReference type="Gene3D" id="3.30.530.20">
    <property type="match status" value="1"/>
</dbReference>
<evidence type="ECO:0000313" key="2">
    <source>
        <dbReference type="Proteomes" id="UP001501417"/>
    </source>
</evidence>
<proteinExistence type="predicted"/>
<comment type="caution">
    <text evidence="1">The sequence shown here is derived from an EMBL/GenBank/DDBJ whole genome shotgun (WGS) entry which is preliminary data.</text>
</comment>
<dbReference type="EMBL" id="BAABGF010000001">
    <property type="protein sequence ID" value="GAA4532666.1"/>
    <property type="molecule type" value="Genomic_DNA"/>
</dbReference>
<protein>
    <submittedName>
        <fullName evidence="1">SRPBCC family protein</fullName>
    </submittedName>
</protein>
<dbReference type="Pfam" id="PF10604">
    <property type="entry name" value="Polyketide_cyc2"/>
    <property type="match status" value="1"/>
</dbReference>
<organism evidence="1 2">
    <name type="scientific">Mycobacterium paraffinicum</name>
    <dbReference type="NCBI Taxonomy" id="53378"/>
    <lineage>
        <taxon>Bacteria</taxon>
        <taxon>Bacillati</taxon>
        <taxon>Actinomycetota</taxon>
        <taxon>Actinomycetes</taxon>
        <taxon>Mycobacteriales</taxon>
        <taxon>Mycobacteriaceae</taxon>
        <taxon>Mycobacterium</taxon>
    </lineage>
</organism>
<evidence type="ECO:0000313" key="1">
    <source>
        <dbReference type="EMBL" id="GAA4532666.1"/>
    </source>
</evidence>
<reference evidence="2" key="1">
    <citation type="journal article" date="2019" name="Int. J. Syst. Evol. Microbiol.">
        <title>The Global Catalogue of Microorganisms (GCM) 10K type strain sequencing project: providing services to taxonomists for standard genome sequencing and annotation.</title>
        <authorList>
            <consortium name="The Broad Institute Genomics Platform"/>
            <consortium name="The Broad Institute Genome Sequencing Center for Infectious Disease"/>
            <person name="Wu L."/>
            <person name="Ma J."/>
        </authorList>
    </citation>
    <scope>NUCLEOTIDE SEQUENCE [LARGE SCALE GENOMIC DNA]</scope>
    <source>
        <strain evidence="2">JCM 17782</strain>
    </source>
</reference>
<dbReference type="RefSeq" id="WP_264043969.1">
    <property type="nucleotide sequence ID" value="NZ_BAABGF010000001.1"/>
</dbReference>
<dbReference type="CDD" id="cd07812">
    <property type="entry name" value="SRPBCC"/>
    <property type="match status" value="1"/>
</dbReference>